<dbReference type="EMBL" id="CAMAPE010000053">
    <property type="protein sequence ID" value="CAH9110460.1"/>
    <property type="molecule type" value="Genomic_DNA"/>
</dbReference>
<keyword evidence="3" id="KW-1185">Reference proteome</keyword>
<comment type="caution">
    <text evidence="2">The sequence shown here is derived from an EMBL/GenBank/DDBJ whole genome shotgun (WGS) entry which is preliminary data.</text>
</comment>
<feature type="region of interest" description="Disordered" evidence="1">
    <location>
        <begin position="278"/>
        <end position="314"/>
    </location>
</feature>
<evidence type="ECO:0000256" key="1">
    <source>
        <dbReference type="SAM" id="MobiDB-lite"/>
    </source>
</evidence>
<name>A0A9P1EJ48_CUSEU</name>
<dbReference type="OrthoDB" id="1645289at2759"/>
<sequence>MSNEQSTSRARPNYAPLTQAERNNEDSEWVTPHMVANDQDVLNQIKIIIGGHFLGNWATYTDVDPKVRELWWNLFKAGPQKKRVPILNVIKHCWTKNGVESPTNLPPCLAEIETKYNANVEKKRTELGLTQEDDIDSDVEDDAILEAAGVYKGRLPCLGAERQRILYDRSGSGASSSSRSRRGEDPRIAQLQRELEEEQRAFEQQRKNDEETRARREAMERILTGYQPPPQPHPRPYIMHVERTPQVPHMGSMGYHSNSGYDAMPAIGSTFGSLSSDMLNQFQSSSGGNRGGSRGSHRGSNRGDNRGGNRDYYV</sequence>
<accession>A0A9P1EJ48</accession>
<feature type="region of interest" description="Disordered" evidence="1">
    <location>
        <begin position="196"/>
        <end position="215"/>
    </location>
</feature>
<protein>
    <submittedName>
        <fullName evidence="2">Uncharacterized protein</fullName>
    </submittedName>
</protein>
<gene>
    <name evidence="2" type="ORF">CEURO_LOCUS18871</name>
</gene>
<feature type="region of interest" description="Disordered" evidence="1">
    <location>
        <begin position="1"/>
        <end position="25"/>
    </location>
</feature>
<reference evidence="2" key="1">
    <citation type="submission" date="2022-07" db="EMBL/GenBank/DDBJ databases">
        <authorList>
            <person name="Macas J."/>
            <person name="Novak P."/>
            <person name="Neumann P."/>
        </authorList>
    </citation>
    <scope>NUCLEOTIDE SEQUENCE</scope>
</reference>
<feature type="compositionally biased region" description="Basic and acidic residues" evidence="1">
    <location>
        <begin position="301"/>
        <end position="314"/>
    </location>
</feature>
<dbReference type="Proteomes" id="UP001152484">
    <property type="component" value="Unassembled WGS sequence"/>
</dbReference>
<feature type="compositionally biased region" description="Polar residues" evidence="1">
    <location>
        <begin position="1"/>
        <end position="10"/>
    </location>
</feature>
<dbReference type="AlphaFoldDB" id="A0A9P1EJ48"/>
<proteinExistence type="predicted"/>
<organism evidence="2 3">
    <name type="scientific">Cuscuta europaea</name>
    <name type="common">European dodder</name>
    <dbReference type="NCBI Taxonomy" id="41803"/>
    <lineage>
        <taxon>Eukaryota</taxon>
        <taxon>Viridiplantae</taxon>
        <taxon>Streptophyta</taxon>
        <taxon>Embryophyta</taxon>
        <taxon>Tracheophyta</taxon>
        <taxon>Spermatophyta</taxon>
        <taxon>Magnoliopsida</taxon>
        <taxon>eudicotyledons</taxon>
        <taxon>Gunneridae</taxon>
        <taxon>Pentapetalae</taxon>
        <taxon>asterids</taxon>
        <taxon>lamiids</taxon>
        <taxon>Solanales</taxon>
        <taxon>Convolvulaceae</taxon>
        <taxon>Cuscuteae</taxon>
        <taxon>Cuscuta</taxon>
        <taxon>Cuscuta subgen. Cuscuta</taxon>
    </lineage>
</organism>
<evidence type="ECO:0000313" key="3">
    <source>
        <dbReference type="Proteomes" id="UP001152484"/>
    </source>
</evidence>
<evidence type="ECO:0000313" key="2">
    <source>
        <dbReference type="EMBL" id="CAH9110460.1"/>
    </source>
</evidence>
<feature type="compositionally biased region" description="Basic and acidic residues" evidence="1">
    <location>
        <begin position="198"/>
        <end position="215"/>
    </location>
</feature>